<dbReference type="EMBL" id="JAGYPN010000004">
    <property type="protein sequence ID" value="MBS4224470.1"/>
    <property type="molecule type" value="Genomic_DNA"/>
</dbReference>
<evidence type="ECO:0000256" key="2">
    <source>
        <dbReference type="ARBA" id="ARBA00022801"/>
    </source>
</evidence>
<proteinExistence type="inferred from homology"/>
<dbReference type="PANTHER" id="PTHR43798">
    <property type="entry name" value="MONOACYLGLYCEROL LIPASE"/>
    <property type="match status" value="1"/>
</dbReference>
<organism evidence="4 5">
    <name type="scientific">Lederbergia citrea</name>
    <dbReference type="NCBI Taxonomy" id="2833581"/>
    <lineage>
        <taxon>Bacteria</taxon>
        <taxon>Bacillati</taxon>
        <taxon>Bacillota</taxon>
        <taxon>Bacilli</taxon>
        <taxon>Bacillales</taxon>
        <taxon>Bacillaceae</taxon>
        <taxon>Lederbergia</taxon>
    </lineage>
</organism>
<dbReference type="PANTHER" id="PTHR43798:SF33">
    <property type="entry name" value="HYDROLASE, PUTATIVE (AFU_ORTHOLOGUE AFUA_2G14860)-RELATED"/>
    <property type="match status" value="1"/>
</dbReference>
<sequence length="315" mass="36895">MKTINSLEEVKINGIKQWIYIRSKNISNPIILFLHGGPGVSHIYCIKKYFEDLEDHFVVVDWDQRGSGKSYSEKIPKETYNINQYIEDVRVLAELLATRFNKDKIFLACHSWGSIIGLLAVHKYPHLFQCYIGIGQVVNIVEGDSEAFNHVLEQAKLKNDDLACKMLQKIGPPPHDSLYKSVMFRIFLHKYADVNFKETLLLWKDFFIEMLFSKEYSLMDSVKWLKGINYSGKRMKKEMLSINFIEQIKKVKVPVYFLAGRFDYITPSSLVEEYYKIIESPYKKMIYFENAAHNLHFEDTDKFIQVCCDIAKRHA</sequence>
<dbReference type="GO" id="GO:0004177">
    <property type="term" value="F:aminopeptidase activity"/>
    <property type="evidence" value="ECO:0007669"/>
    <property type="project" value="UniProtKB-EC"/>
</dbReference>
<dbReference type="PRINTS" id="PR00793">
    <property type="entry name" value="PROAMNOPTASE"/>
</dbReference>
<dbReference type="InterPro" id="IPR000073">
    <property type="entry name" value="AB_hydrolase_1"/>
</dbReference>
<dbReference type="Proteomes" id="UP000676456">
    <property type="component" value="Unassembled WGS sequence"/>
</dbReference>
<evidence type="ECO:0000313" key="5">
    <source>
        <dbReference type="Proteomes" id="UP000676456"/>
    </source>
</evidence>
<keyword evidence="5" id="KW-1185">Reference proteome</keyword>
<evidence type="ECO:0000256" key="1">
    <source>
        <dbReference type="ARBA" id="ARBA00010088"/>
    </source>
</evidence>
<protein>
    <submittedName>
        <fullName evidence="4">Alpha/beta hydrolase</fullName>
    </submittedName>
</protein>
<reference evidence="4 5" key="1">
    <citation type="submission" date="2021-05" db="EMBL/GenBank/DDBJ databases">
        <title>Novel Bacillus species.</title>
        <authorList>
            <person name="Liu G."/>
        </authorList>
    </citation>
    <scope>NUCLEOTIDE SEQUENCE [LARGE SCALE GENOMIC DNA]</scope>
    <source>
        <strain evidence="4 5">FJAT-49682</strain>
    </source>
</reference>
<accession>A0A942UN93</accession>
<dbReference type="Pfam" id="PF00561">
    <property type="entry name" value="Abhydrolase_1"/>
    <property type="match status" value="1"/>
</dbReference>
<dbReference type="InterPro" id="IPR002410">
    <property type="entry name" value="Peptidase_S33"/>
</dbReference>
<evidence type="ECO:0000259" key="3">
    <source>
        <dbReference type="Pfam" id="PF00561"/>
    </source>
</evidence>
<keyword evidence="2 4" id="KW-0378">Hydrolase</keyword>
<comment type="similarity">
    <text evidence="1">Belongs to the peptidase S33 family.</text>
</comment>
<name>A0A942UN93_9BACI</name>
<dbReference type="Gene3D" id="3.40.50.1820">
    <property type="entry name" value="alpha/beta hydrolase"/>
    <property type="match status" value="1"/>
</dbReference>
<dbReference type="RefSeq" id="WP_213099527.1">
    <property type="nucleotide sequence ID" value="NZ_JAGYPH010000004.1"/>
</dbReference>
<dbReference type="AlphaFoldDB" id="A0A942UN93"/>
<comment type="caution">
    <text evidence="4">The sequence shown here is derived from an EMBL/GenBank/DDBJ whole genome shotgun (WGS) entry which is preliminary data.</text>
</comment>
<dbReference type="GO" id="GO:0016020">
    <property type="term" value="C:membrane"/>
    <property type="evidence" value="ECO:0007669"/>
    <property type="project" value="TreeGrafter"/>
</dbReference>
<feature type="domain" description="AB hydrolase-1" evidence="3">
    <location>
        <begin position="29"/>
        <end position="299"/>
    </location>
</feature>
<dbReference type="InterPro" id="IPR050266">
    <property type="entry name" value="AB_hydrolase_sf"/>
</dbReference>
<dbReference type="SUPFAM" id="SSF53474">
    <property type="entry name" value="alpha/beta-Hydrolases"/>
    <property type="match status" value="1"/>
</dbReference>
<dbReference type="GO" id="GO:0006508">
    <property type="term" value="P:proteolysis"/>
    <property type="evidence" value="ECO:0007669"/>
    <property type="project" value="InterPro"/>
</dbReference>
<gene>
    <name evidence="4" type="ORF">KHA91_17315</name>
</gene>
<dbReference type="InterPro" id="IPR029058">
    <property type="entry name" value="AB_hydrolase_fold"/>
</dbReference>
<evidence type="ECO:0000313" key="4">
    <source>
        <dbReference type="EMBL" id="MBS4224470.1"/>
    </source>
</evidence>